<evidence type="ECO:0000313" key="2">
    <source>
        <dbReference type="Proteomes" id="UP000094068"/>
    </source>
</evidence>
<evidence type="ECO:0000313" key="1">
    <source>
        <dbReference type="EMBL" id="OEG09648.1"/>
    </source>
</evidence>
<sequence>MELINYDILSIQKTKFKNCNIEEEFFSSLKKDYPTFENWFISKQDEPVYVHKDECGNIQGFLYLKEEIETENYSQMVSPLLPKKRLKIGTFKISENGYYMGERFFKVIFENAIKNNLLEIYVTIFSHHKLLIDYFKKFGFKQITTLTKTGELVFVRDLEVYEDNDYQGYPILDKSEKNNYILPIRPEYHTRLLPDAILKTEDNSAYTSNNKAGNALKKVYFGKNLWSHHPRCGDIIFFYRTKDPNNTSPAHYQSVITSIGVVSRYGMTNQLNNTELNRLLNKCVLEKQVIQDIKSSYSTYRFVEFVYFGKLDSRAINLAYMRSLGVQAPRGLDLVSNSFADIVIEESGFSEGIIIE</sequence>
<dbReference type="RefSeq" id="WP_069647326.1">
    <property type="nucleotide sequence ID" value="NZ_MIJZ01000016.1"/>
</dbReference>
<proteinExistence type="predicted"/>
<reference evidence="2" key="1">
    <citation type="submission" date="2016-09" db="EMBL/GenBank/DDBJ databases">
        <authorList>
            <person name="Gulvik C.A."/>
        </authorList>
    </citation>
    <scope>NUCLEOTIDE SEQUENCE [LARGE SCALE GENOMIC DNA]</scope>
    <source>
        <strain evidence="2">DSM 23328</strain>
    </source>
</reference>
<dbReference type="EMBL" id="MIJZ01000016">
    <property type="protein sequence ID" value="OEG09648.1"/>
    <property type="molecule type" value="Genomic_DNA"/>
</dbReference>
<protein>
    <recommendedName>
        <fullName evidence="3">N-acetyltransferase domain-containing protein</fullName>
    </recommendedName>
</protein>
<gene>
    <name evidence="1" type="ORF">BCR21_15005</name>
</gene>
<dbReference type="Gene3D" id="3.40.630.30">
    <property type="match status" value="1"/>
</dbReference>
<dbReference type="STRING" id="903984.BCR21_15005"/>
<accession>A0A1E5GAB3</accession>
<dbReference type="AlphaFoldDB" id="A0A1E5GAB3"/>
<keyword evidence="2" id="KW-1185">Reference proteome</keyword>
<name>A0A1E5GAB3_9ENTE</name>
<organism evidence="1 2">
    <name type="scientific">Enterococcus ureasiticus</name>
    <dbReference type="NCBI Taxonomy" id="903984"/>
    <lineage>
        <taxon>Bacteria</taxon>
        <taxon>Bacillati</taxon>
        <taxon>Bacillota</taxon>
        <taxon>Bacilli</taxon>
        <taxon>Lactobacillales</taxon>
        <taxon>Enterococcaceae</taxon>
        <taxon>Enterococcus</taxon>
    </lineage>
</organism>
<dbReference type="OrthoDB" id="9773249at2"/>
<evidence type="ECO:0008006" key="3">
    <source>
        <dbReference type="Google" id="ProtNLM"/>
    </source>
</evidence>
<comment type="caution">
    <text evidence="1">The sequence shown here is derived from an EMBL/GenBank/DDBJ whole genome shotgun (WGS) entry which is preliminary data.</text>
</comment>
<dbReference type="Proteomes" id="UP000094068">
    <property type="component" value="Unassembled WGS sequence"/>
</dbReference>